<accession>A0A0P5D893</accession>
<dbReference type="AlphaFoldDB" id="A0A0P5D893"/>
<organism evidence="1">
    <name type="scientific">Daphnia magna</name>
    <dbReference type="NCBI Taxonomy" id="35525"/>
    <lineage>
        <taxon>Eukaryota</taxon>
        <taxon>Metazoa</taxon>
        <taxon>Ecdysozoa</taxon>
        <taxon>Arthropoda</taxon>
        <taxon>Crustacea</taxon>
        <taxon>Branchiopoda</taxon>
        <taxon>Diplostraca</taxon>
        <taxon>Cladocera</taxon>
        <taxon>Anomopoda</taxon>
        <taxon>Daphniidae</taxon>
        <taxon>Daphnia</taxon>
    </lineage>
</organism>
<dbReference type="EMBL" id="GDIQ01020555">
    <property type="protein sequence ID" value="JAN74182.1"/>
    <property type="molecule type" value="Transcribed_RNA"/>
</dbReference>
<proteinExistence type="predicted"/>
<reference evidence="1" key="1">
    <citation type="submission" date="2015-10" db="EMBL/GenBank/DDBJ databases">
        <title>EvidentialGene: Evidence-directed Construction of Complete mRNA Transcriptomes without Genomes.</title>
        <authorList>
            <person name="Gilbert D.G."/>
        </authorList>
    </citation>
    <scope>NUCLEOTIDE SEQUENCE</scope>
</reference>
<name>A0A0P5D893_9CRUS</name>
<evidence type="ECO:0000313" key="1">
    <source>
        <dbReference type="EMBL" id="JAN74182.1"/>
    </source>
</evidence>
<sequence>MEVCTKLNADSLDLESSRSFVDWNSSRSSFSRANGAERVRLTNREQTRRTQTTKHERLIIYTSLSLSLSAYTHTQCLYVPALSQISPERWAGQKLLLPSLTTPHHKKKRGVGG</sequence>
<protein>
    <submittedName>
        <fullName evidence="1">Uncharacterized protein</fullName>
    </submittedName>
</protein>